<sequence>MAIFLMISSQRGNLFQARQEGFKAGLQRVSAAESGEIIKSYGYSSSRFSAAKASIKEAETGAAKRFWVEYGLGTPPQLISSKEALGLKTLDGVSNYLGKLPAADFESVRIKEGKVASVKIMIEEDDLLPEDEAGKFDDHFLAETKGSEEFQATGYAGDANSGMHDYRVGVYPNRFWYLYRVIRKWSMDDIVGGAACQLMPAVKGLGSGACCLPSIDEKAADAALEYSAKELAKRFDDKVSCSYSTLSAHAKSEVLKSGNSICKATCPEGCACTCPAIGCQYDSDDGPCPSGPCPDPYASEKGMQCVQGTVPYVPVQWQPESNCGNVNGECYGFGTRHELSFVARFECLDNKYNYPAENKFEKMKFVFYVHVYLLHEAQPDSSLCSVSCPLPPVPQPPYPQEPAPLPPIYGPGIGIPMPEPAGPITPEPLPPAPPSSNPPSIS</sequence>
<evidence type="ECO:0000313" key="2">
    <source>
        <dbReference type="EMBL" id="MBI4210922.1"/>
    </source>
</evidence>
<dbReference type="EMBL" id="JACQPB010000052">
    <property type="protein sequence ID" value="MBI4210922.1"/>
    <property type="molecule type" value="Genomic_DNA"/>
</dbReference>
<accession>A0A8T3YMB4</accession>
<organism evidence="2 3">
    <name type="scientific">Candidatus Iainarchaeum sp</name>
    <dbReference type="NCBI Taxonomy" id="3101447"/>
    <lineage>
        <taxon>Archaea</taxon>
        <taxon>Candidatus Iainarchaeota</taxon>
        <taxon>Candidatus Iainarchaeia</taxon>
        <taxon>Candidatus Iainarchaeales</taxon>
        <taxon>Candidatus Iainarchaeaceae</taxon>
        <taxon>Candidatus Iainarchaeum</taxon>
    </lineage>
</organism>
<feature type="region of interest" description="Disordered" evidence="1">
    <location>
        <begin position="399"/>
        <end position="442"/>
    </location>
</feature>
<protein>
    <submittedName>
        <fullName evidence="2">Uncharacterized protein</fullName>
    </submittedName>
</protein>
<gene>
    <name evidence="2" type="ORF">HY544_05480</name>
</gene>
<proteinExistence type="predicted"/>
<dbReference type="Proteomes" id="UP000732298">
    <property type="component" value="Unassembled WGS sequence"/>
</dbReference>
<evidence type="ECO:0000256" key="1">
    <source>
        <dbReference type="SAM" id="MobiDB-lite"/>
    </source>
</evidence>
<feature type="compositionally biased region" description="Pro residues" evidence="1">
    <location>
        <begin position="399"/>
        <end position="409"/>
    </location>
</feature>
<evidence type="ECO:0000313" key="3">
    <source>
        <dbReference type="Proteomes" id="UP000732298"/>
    </source>
</evidence>
<comment type="caution">
    <text evidence="2">The sequence shown here is derived from an EMBL/GenBank/DDBJ whole genome shotgun (WGS) entry which is preliminary data.</text>
</comment>
<reference evidence="2" key="1">
    <citation type="submission" date="2020-07" db="EMBL/GenBank/DDBJ databases">
        <title>Huge and variable diversity of episymbiotic CPR bacteria and DPANN archaea in groundwater ecosystems.</title>
        <authorList>
            <person name="He C.Y."/>
            <person name="Keren R."/>
            <person name="Whittaker M."/>
            <person name="Farag I.F."/>
            <person name="Doudna J."/>
            <person name="Cate J.H.D."/>
            <person name="Banfield J.F."/>
        </authorList>
    </citation>
    <scope>NUCLEOTIDE SEQUENCE</scope>
    <source>
        <strain evidence="2">NC_groundwater_1296_Ag_S-0.2um_52_80</strain>
    </source>
</reference>
<dbReference type="AlphaFoldDB" id="A0A8T3YMB4"/>
<name>A0A8T3YMB4_9ARCH</name>
<feature type="compositionally biased region" description="Pro residues" evidence="1">
    <location>
        <begin position="417"/>
        <end position="442"/>
    </location>
</feature>